<proteinExistence type="predicted"/>
<accession>A0A5M3W7Z2</accession>
<comment type="caution">
    <text evidence="1">The sequence shown here is derived from an EMBL/GenBank/DDBJ whole genome shotgun (WGS) entry which is preliminary data.</text>
</comment>
<sequence length="100" mass="10181">MVGADLISLSTIVGGGGGGTGNAGCPADRESTGRLIARVGSSSCATVQNPHFAVNRHYLDGTSSHARTAEPSPRFSYGKVHIREAGNTIGRSAVTVEDPS</sequence>
<dbReference type="Proteomes" id="UP000334990">
    <property type="component" value="Unassembled WGS sequence"/>
</dbReference>
<dbReference type="EMBL" id="BLAD01000094">
    <property type="protein sequence ID" value="GES05187.1"/>
    <property type="molecule type" value="Genomic_DNA"/>
</dbReference>
<name>A0A5M3W7Z2_9ACTN</name>
<gene>
    <name evidence="1" type="ORF">Acor_72550</name>
</gene>
<evidence type="ECO:0000313" key="2">
    <source>
        <dbReference type="Proteomes" id="UP000334990"/>
    </source>
</evidence>
<organism evidence="1 2">
    <name type="scientific">Acrocarpospora corrugata</name>
    <dbReference type="NCBI Taxonomy" id="35763"/>
    <lineage>
        <taxon>Bacteria</taxon>
        <taxon>Bacillati</taxon>
        <taxon>Actinomycetota</taxon>
        <taxon>Actinomycetes</taxon>
        <taxon>Streptosporangiales</taxon>
        <taxon>Streptosporangiaceae</taxon>
        <taxon>Acrocarpospora</taxon>
    </lineage>
</organism>
<keyword evidence="2" id="KW-1185">Reference proteome</keyword>
<evidence type="ECO:0000313" key="1">
    <source>
        <dbReference type="EMBL" id="GES05187.1"/>
    </source>
</evidence>
<protein>
    <submittedName>
        <fullName evidence="1">Uncharacterized protein</fullName>
    </submittedName>
</protein>
<dbReference type="AlphaFoldDB" id="A0A5M3W7Z2"/>
<reference evidence="1 2" key="1">
    <citation type="submission" date="2019-10" db="EMBL/GenBank/DDBJ databases">
        <title>Whole genome shotgun sequence of Acrocarpospora corrugata NBRC 13972.</title>
        <authorList>
            <person name="Ichikawa N."/>
            <person name="Kimura A."/>
            <person name="Kitahashi Y."/>
            <person name="Komaki H."/>
            <person name="Oguchi A."/>
        </authorList>
    </citation>
    <scope>NUCLEOTIDE SEQUENCE [LARGE SCALE GENOMIC DNA]</scope>
    <source>
        <strain evidence="1 2">NBRC 13972</strain>
    </source>
</reference>